<sequence>MPSSRPLPQELVDKIIDELGEDHRGSDHKKSPDDPIGVAREALHACALVSKNWTGRSRTHLFNEVEIRVSDPGLFSIPPETVMSYVTTLKMWPPRGDYFNPLLQGVSPLFHAAPIVCLEITLNLGGSREYLIEFISALSTTLKTVTLKSCSLFPLQIHDIVSAHPGLKRLYLLRCDIPYMGFNSLIVSRLSTPHSTDLEVAISTGCSGALTSAMGIVAQFPIRCRGLDFDCKSTPAMTRTANALIEANAVSLSSLTAHIIAIMGARKPFEDPPFNLGCCFNLKELTLDMERAFLCLVTTSASILAPLDPLKHTRLERIRLTTSCVYQWICKGSRDNLTQAWRNLDTILSKLAEVTIGIKDKKLTFVLGTVCDGMCITFGKRWLPELLPRFHRSGELRVEYERSLLENGRNGGCFCDHEPTCLGEEYDHLSQS</sequence>
<organism evidence="2 3">
    <name type="scientific">Thelephora terrestris</name>
    <dbReference type="NCBI Taxonomy" id="56493"/>
    <lineage>
        <taxon>Eukaryota</taxon>
        <taxon>Fungi</taxon>
        <taxon>Dikarya</taxon>
        <taxon>Basidiomycota</taxon>
        <taxon>Agaricomycotina</taxon>
        <taxon>Agaricomycetes</taxon>
        <taxon>Thelephorales</taxon>
        <taxon>Thelephoraceae</taxon>
        <taxon>Thelephora</taxon>
    </lineage>
</organism>
<gene>
    <name evidence="2" type="ORF">BJ322DRAFT_1166999</name>
</gene>
<dbReference type="Proteomes" id="UP000736335">
    <property type="component" value="Unassembled WGS sequence"/>
</dbReference>
<feature type="region of interest" description="Disordered" evidence="1">
    <location>
        <begin position="16"/>
        <end position="35"/>
    </location>
</feature>
<evidence type="ECO:0000313" key="2">
    <source>
        <dbReference type="EMBL" id="KAF9779811.1"/>
    </source>
</evidence>
<evidence type="ECO:0000256" key="1">
    <source>
        <dbReference type="SAM" id="MobiDB-lite"/>
    </source>
</evidence>
<evidence type="ECO:0000313" key="3">
    <source>
        <dbReference type="Proteomes" id="UP000736335"/>
    </source>
</evidence>
<dbReference type="EMBL" id="WIUZ02000018">
    <property type="protein sequence ID" value="KAF9779811.1"/>
    <property type="molecule type" value="Genomic_DNA"/>
</dbReference>
<proteinExistence type="predicted"/>
<comment type="caution">
    <text evidence="2">The sequence shown here is derived from an EMBL/GenBank/DDBJ whole genome shotgun (WGS) entry which is preliminary data.</text>
</comment>
<dbReference type="AlphaFoldDB" id="A0A9P6L2U0"/>
<accession>A0A9P6L2U0</accession>
<name>A0A9P6L2U0_9AGAM</name>
<protein>
    <submittedName>
        <fullName evidence="2">Uncharacterized protein</fullName>
    </submittedName>
</protein>
<reference evidence="2" key="2">
    <citation type="submission" date="2020-11" db="EMBL/GenBank/DDBJ databases">
        <authorList>
            <consortium name="DOE Joint Genome Institute"/>
            <person name="Kuo A."/>
            <person name="Miyauchi S."/>
            <person name="Kiss E."/>
            <person name="Drula E."/>
            <person name="Kohler A."/>
            <person name="Sanchez-Garcia M."/>
            <person name="Andreopoulos B."/>
            <person name="Barry K.W."/>
            <person name="Bonito G."/>
            <person name="Buee M."/>
            <person name="Carver A."/>
            <person name="Chen C."/>
            <person name="Cichocki N."/>
            <person name="Clum A."/>
            <person name="Culley D."/>
            <person name="Crous P.W."/>
            <person name="Fauchery L."/>
            <person name="Girlanda M."/>
            <person name="Hayes R."/>
            <person name="Keri Z."/>
            <person name="Labutti K."/>
            <person name="Lipzen A."/>
            <person name="Lombard V."/>
            <person name="Magnuson J."/>
            <person name="Maillard F."/>
            <person name="Morin E."/>
            <person name="Murat C."/>
            <person name="Nolan M."/>
            <person name="Ohm R."/>
            <person name="Pangilinan J."/>
            <person name="Pereira M."/>
            <person name="Perotto S."/>
            <person name="Peter M."/>
            <person name="Riley R."/>
            <person name="Sitrit Y."/>
            <person name="Stielow B."/>
            <person name="Szollosi G."/>
            <person name="Zifcakova L."/>
            <person name="Stursova M."/>
            <person name="Spatafora J.W."/>
            <person name="Tedersoo L."/>
            <person name="Vaario L.-M."/>
            <person name="Yamada A."/>
            <person name="Yan M."/>
            <person name="Wang P."/>
            <person name="Xu J."/>
            <person name="Bruns T."/>
            <person name="Baldrian P."/>
            <person name="Vilgalys R."/>
            <person name="Henrissat B."/>
            <person name="Grigoriev I.V."/>
            <person name="Hibbett D."/>
            <person name="Nagy L.G."/>
            <person name="Martin F.M."/>
        </authorList>
    </citation>
    <scope>NUCLEOTIDE SEQUENCE</scope>
    <source>
        <strain evidence="2">UH-Tt-Lm1</strain>
    </source>
</reference>
<keyword evidence="3" id="KW-1185">Reference proteome</keyword>
<feature type="compositionally biased region" description="Basic and acidic residues" evidence="1">
    <location>
        <begin position="16"/>
        <end position="33"/>
    </location>
</feature>
<reference evidence="2" key="1">
    <citation type="journal article" date="2020" name="Nat. Commun.">
        <title>Large-scale genome sequencing of mycorrhizal fungi provides insights into the early evolution of symbiotic traits.</title>
        <authorList>
            <person name="Miyauchi S."/>
            <person name="Kiss E."/>
            <person name="Kuo A."/>
            <person name="Drula E."/>
            <person name="Kohler A."/>
            <person name="Sanchez-Garcia M."/>
            <person name="Morin E."/>
            <person name="Andreopoulos B."/>
            <person name="Barry K.W."/>
            <person name="Bonito G."/>
            <person name="Buee M."/>
            <person name="Carver A."/>
            <person name="Chen C."/>
            <person name="Cichocki N."/>
            <person name="Clum A."/>
            <person name="Culley D."/>
            <person name="Crous P.W."/>
            <person name="Fauchery L."/>
            <person name="Girlanda M."/>
            <person name="Hayes R.D."/>
            <person name="Keri Z."/>
            <person name="LaButti K."/>
            <person name="Lipzen A."/>
            <person name="Lombard V."/>
            <person name="Magnuson J."/>
            <person name="Maillard F."/>
            <person name="Murat C."/>
            <person name="Nolan M."/>
            <person name="Ohm R.A."/>
            <person name="Pangilinan J."/>
            <person name="Pereira M.F."/>
            <person name="Perotto S."/>
            <person name="Peter M."/>
            <person name="Pfister S."/>
            <person name="Riley R."/>
            <person name="Sitrit Y."/>
            <person name="Stielow J.B."/>
            <person name="Szollosi G."/>
            <person name="Zifcakova L."/>
            <person name="Stursova M."/>
            <person name="Spatafora J.W."/>
            <person name="Tedersoo L."/>
            <person name="Vaario L.M."/>
            <person name="Yamada A."/>
            <person name="Yan M."/>
            <person name="Wang P."/>
            <person name="Xu J."/>
            <person name="Bruns T."/>
            <person name="Baldrian P."/>
            <person name="Vilgalys R."/>
            <person name="Dunand C."/>
            <person name="Henrissat B."/>
            <person name="Grigoriev I.V."/>
            <person name="Hibbett D."/>
            <person name="Nagy L.G."/>
            <person name="Martin F.M."/>
        </authorList>
    </citation>
    <scope>NUCLEOTIDE SEQUENCE</scope>
    <source>
        <strain evidence="2">UH-Tt-Lm1</strain>
    </source>
</reference>